<organism evidence="2 3">
    <name type="scientific">Thalassobacter stenotrophicus</name>
    <dbReference type="NCBI Taxonomy" id="266809"/>
    <lineage>
        <taxon>Bacteria</taxon>
        <taxon>Pseudomonadati</taxon>
        <taxon>Pseudomonadota</taxon>
        <taxon>Alphaproteobacteria</taxon>
        <taxon>Rhodobacterales</taxon>
        <taxon>Roseobacteraceae</taxon>
        <taxon>Thalassobacter</taxon>
    </lineage>
</organism>
<dbReference type="AlphaFoldDB" id="A0A0P1FJ97"/>
<feature type="transmembrane region" description="Helical" evidence="1">
    <location>
        <begin position="12"/>
        <end position="30"/>
    </location>
</feature>
<gene>
    <name evidence="2" type="ORF">THS5294_01589</name>
</gene>
<feature type="transmembrane region" description="Helical" evidence="1">
    <location>
        <begin position="70"/>
        <end position="88"/>
    </location>
</feature>
<keyword evidence="1" id="KW-0812">Transmembrane</keyword>
<dbReference type="RefSeq" id="WP_058123312.1">
    <property type="nucleotide sequence ID" value="NZ_CYRX01000025.1"/>
</dbReference>
<dbReference type="Proteomes" id="UP000051298">
    <property type="component" value="Unassembled WGS sequence"/>
</dbReference>
<keyword evidence="1" id="KW-0472">Membrane</keyword>
<proteinExistence type="predicted"/>
<keyword evidence="1" id="KW-1133">Transmembrane helix</keyword>
<name>A0A0P1FJ97_9RHOB</name>
<accession>A0A0P1FJ97</accession>
<feature type="transmembrane region" description="Helical" evidence="1">
    <location>
        <begin position="95"/>
        <end position="128"/>
    </location>
</feature>
<dbReference type="EMBL" id="CYRX01000025">
    <property type="protein sequence ID" value="CUH60300.1"/>
    <property type="molecule type" value="Genomic_DNA"/>
</dbReference>
<feature type="transmembrane region" description="Helical" evidence="1">
    <location>
        <begin position="148"/>
        <end position="167"/>
    </location>
</feature>
<reference evidence="2 3" key="1">
    <citation type="submission" date="2015-09" db="EMBL/GenBank/DDBJ databases">
        <authorList>
            <consortium name="Swine Surveillance"/>
        </authorList>
    </citation>
    <scope>NUCLEOTIDE SEQUENCE [LARGE SCALE GENOMIC DNA]</scope>
    <source>
        <strain evidence="2 3">CECT 5294</strain>
    </source>
</reference>
<protein>
    <submittedName>
        <fullName evidence="2">Uncharacterized protein</fullName>
    </submittedName>
</protein>
<evidence type="ECO:0000256" key="1">
    <source>
        <dbReference type="SAM" id="Phobius"/>
    </source>
</evidence>
<sequence length="182" mass="18738">MSKQTPGGKIGAFAVLMLLAALSAGIFGAVHNQLSYSVGPGYFTDFKFVQFGTPPDLSPRAGAALVGWQASWWMGLIAGLPVLGYGLMRAPTTGALWAGGIGAIITVVMTAAICALLGLGAGFAYVATGFDLLTPPANVPEAEYFRAGFMHDASYLGGILGTLFAFFPMARATRLPTAGTPT</sequence>
<evidence type="ECO:0000313" key="2">
    <source>
        <dbReference type="EMBL" id="CUH60300.1"/>
    </source>
</evidence>
<evidence type="ECO:0000313" key="3">
    <source>
        <dbReference type="Proteomes" id="UP000051298"/>
    </source>
</evidence>